<keyword evidence="1" id="KW-0812">Transmembrane</keyword>
<sequence>MVLHKVLKYLVLLLSVIAMGFFFYTLAIGDEAIELNTEGSQAVTVSPLIILAYITLGLIVLIVVLFVLKGLFTNPDALKKSGISVGLLLLVAAISYALADDLNTVGFVEGGEVIELDNGSELSKGTSKLIGTSLYMFYILAFVAVATVVWAGISKQLKK</sequence>
<evidence type="ECO:0000256" key="1">
    <source>
        <dbReference type="SAM" id="Phobius"/>
    </source>
</evidence>
<evidence type="ECO:0000313" key="3">
    <source>
        <dbReference type="Proteomes" id="UP000196102"/>
    </source>
</evidence>
<comment type="caution">
    <text evidence="2">The sequence shown here is derived from an EMBL/GenBank/DDBJ whole genome shotgun (WGS) entry which is preliminary data.</text>
</comment>
<feature type="transmembrane region" description="Helical" evidence="1">
    <location>
        <begin position="135"/>
        <end position="153"/>
    </location>
</feature>
<feature type="transmembrane region" description="Helical" evidence="1">
    <location>
        <begin position="80"/>
        <end position="99"/>
    </location>
</feature>
<dbReference type="RefSeq" id="WP_303686624.1">
    <property type="nucleotide sequence ID" value="NZ_CAJXYO010000008.1"/>
</dbReference>
<keyword evidence="1" id="KW-0472">Membrane</keyword>
<evidence type="ECO:0000313" key="2">
    <source>
        <dbReference type="EMBL" id="OUS15554.1"/>
    </source>
</evidence>
<dbReference type="EMBL" id="MAAX01000107">
    <property type="protein sequence ID" value="OUS15554.1"/>
    <property type="molecule type" value="Genomic_DNA"/>
</dbReference>
<accession>A0A1Z8AYY2</accession>
<proteinExistence type="predicted"/>
<name>A0A1Z8AYY2_9FLAO</name>
<dbReference type="AlphaFoldDB" id="A0A1Z8AYY2"/>
<gene>
    <name evidence="2" type="ORF">A9Q93_06655</name>
</gene>
<organism evidence="2 3">
    <name type="scientific">Nonlabens dokdonensis</name>
    <dbReference type="NCBI Taxonomy" id="328515"/>
    <lineage>
        <taxon>Bacteria</taxon>
        <taxon>Pseudomonadati</taxon>
        <taxon>Bacteroidota</taxon>
        <taxon>Flavobacteriia</taxon>
        <taxon>Flavobacteriales</taxon>
        <taxon>Flavobacteriaceae</taxon>
        <taxon>Nonlabens</taxon>
    </lineage>
</organism>
<keyword evidence="1" id="KW-1133">Transmembrane helix</keyword>
<protein>
    <submittedName>
        <fullName evidence="2">Uncharacterized protein</fullName>
    </submittedName>
</protein>
<feature type="transmembrane region" description="Helical" evidence="1">
    <location>
        <begin position="48"/>
        <end position="68"/>
    </location>
</feature>
<reference evidence="3" key="1">
    <citation type="journal article" date="2017" name="Proc. Natl. Acad. Sci. U.S.A.">
        <title>Simulation of Deepwater Horizon oil plume reveals substrate specialization within a complex community of hydrocarbon-degraders.</title>
        <authorList>
            <person name="Hu P."/>
            <person name="Dubinsky E.A."/>
            <person name="Probst A.J."/>
            <person name="Wang J."/>
            <person name="Sieber C.M.K."/>
            <person name="Tom L.M."/>
            <person name="Gardinali P."/>
            <person name="Banfield J.F."/>
            <person name="Atlas R.M."/>
            <person name="Andersen G.L."/>
        </authorList>
    </citation>
    <scope>NUCLEOTIDE SEQUENCE [LARGE SCALE GENOMIC DNA]</scope>
</reference>
<dbReference type="Proteomes" id="UP000196102">
    <property type="component" value="Unassembled WGS sequence"/>
</dbReference>
<feature type="transmembrane region" description="Helical" evidence="1">
    <location>
        <begin position="7"/>
        <end position="28"/>
    </location>
</feature>